<dbReference type="Proteomes" id="UP000234323">
    <property type="component" value="Unassembled WGS sequence"/>
</dbReference>
<reference evidence="1 2" key="1">
    <citation type="submission" date="2015-10" db="EMBL/GenBank/DDBJ databases">
        <title>Genome analyses suggest a sexual origin of heterokaryosis in a supposedly ancient asexual fungus.</title>
        <authorList>
            <person name="Ropars J."/>
            <person name="Sedzielewska K."/>
            <person name="Noel J."/>
            <person name="Charron P."/>
            <person name="Farinelli L."/>
            <person name="Marton T."/>
            <person name="Kruger M."/>
            <person name="Pelin A."/>
            <person name="Brachmann A."/>
            <person name="Corradi N."/>
        </authorList>
    </citation>
    <scope>NUCLEOTIDE SEQUENCE [LARGE SCALE GENOMIC DNA]</scope>
    <source>
        <strain evidence="1 2">A4</strain>
    </source>
</reference>
<evidence type="ECO:0000313" key="2">
    <source>
        <dbReference type="Proteomes" id="UP000234323"/>
    </source>
</evidence>
<organism evidence="1 2">
    <name type="scientific">Rhizophagus irregularis</name>
    <dbReference type="NCBI Taxonomy" id="588596"/>
    <lineage>
        <taxon>Eukaryota</taxon>
        <taxon>Fungi</taxon>
        <taxon>Fungi incertae sedis</taxon>
        <taxon>Mucoromycota</taxon>
        <taxon>Glomeromycotina</taxon>
        <taxon>Glomeromycetes</taxon>
        <taxon>Glomerales</taxon>
        <taxon>Glomeraceae</taxon>
        <taxon>Rhizophagus</taxon>
    </lineage>
</organism>
<dbReference type="EMBL" id="LLXI01000717">
    <property type="protein sequence ID" value="PKY49209.1"/>
    <property type="molecule type" value="Genomic_DNA"/>
</dbReference>
<keyword evidence="2" id="KW-1185">Reference proteome</keyword>
<evidence type="ECO:0000313" key="1">
    <source>
        <dbReference type="EMBL" id="PKY49209.1"/>
    </source>
</evidence>
<accession>A0A2I1GRG8</accession>
<protein>
    <submittedName>
        <fullName evidence="1">Uncharacterized protein</fullName>
    </submittedName>
</protein>
<proteinExistence type="predicted"/>
<dbReference type="AlphaFoldDB" id="A0A2I1GRG8"/>
<comment type="caution">
    <text evidence="1">The sequence shown here is derived from an EMBL/GenBank/DDBJ whole genome shotgun (WGS) entry which is preliminary data.</text>
</comment>
<gene>
    <name evidence="1" type="ORF">RhiirA4_422767</name>
</gene>
<sequence>MPPDDYTLLIGPNNSKMQYYSNQIPRNELSDVLFNCTSPDYSFNVTQGVGSSDVGDYHIIPLRNRNILVKVQNCGIRGKVKYKRYTKKNCTYEDEVSDVIIANPGFFAYDWPMAGGEVCCWAQNQSSSVVKSEGMCTYFVVPGIDVMTKQFMRALEYEDITLR</sequence>
<name>A0A2I1GRG8_9GLOM</name>